<organism evidence="1">
    <name type="scientific">Dichomitus squalens</name>
    <dbReference type="NCBI Taxonomy" id="114155"/>
    <lineage>
        <taxon>Eukaryota</taxon>
        <taxon>Fungi</taxon>
        <taxon>Dikarya</taxon>
        <taxon>Basidiomycota</taxon>
        <taxon>Agaricomycotina</taxon>
        <taxon>Agaricomycetes</taxon>
        <taxon>Polyporales</taxon>
        <taxon>Polyporaceae</taxon>
        <taxon>Dichomitus</taxon>
    </lineage>
</organism>
<dbReference type="Proteomes" id="UP000292957">
    <property type="component" value="Unassembled WGS sequence"/>
</dbReference>
<reference evidence="1" key="1">
    <citation type="submission" date="2019-01" db="EMBL/GenBank/DDBJ databases">
        <title>Draft genome sequences of three monokaryotic isolates of the white-rot basidiomycete fungus Dichomitus squalens.</title>
        <authorList>
            <consortium name="DOE Joint Genome Institute"/>
            <person name="Lopez S.C."/>
            <person name="Andreopoulos B."/>
            <person name="Pangilinan J."/>
            <person name="Lipzen A."/>
            <person name="Riley R."/>
            <person name="Ahrendt S."/>
            <person name="Ng V."/>
            <person name="Barry K."/>
            <person name="Daum C."/>
            <person name="Grigoriev I.V."/>
            <person name="Hilden K.S."/>
            <person name="Makela M.R."/>
            <person name="de Vries R.P."/>
        </authorList>
    </citation>
    <scope>NUCLEOTIDE SEQUENCE [LARGE SCALE GENOMIC DNA]</scope>
    <source>
        <strain evidence="1">OM18370.1</strain>
    </source>
</reference>
<evidence type="ECO:0000313" key="1">
    <source>
        <dbReference type="EMBL" id="TBU23784.1"/>
    </source>
</evidence>
<gene>
    <name evidence="1" type="ORF">BD311DRAFT_62653</name>
</gene>
<accession>A0A4Q9M9G3</accession>
<name>A0A4Q9M9G3_9APHY</name>
<sequence>MRTRFQTVRVSQSGGLAHRSWQEVIHSTSTAILITLPGLKATSPLRCFFANTSVIFSFNFNRGSWKIGTRIGRSQRLQEERARRVLLSALPMISTNGWPLRQKAGRKRTLTFTSWKRRNSIRVPSIPGGTPLSMEHMALCGRASLGRPHLSMTMPSKPRKTA</sequence>
<dbReference type="EMBL" id="ML143495">
    <property type="protein sequence ID" value="TBU23784.1"/>
    <property type="molecule type" value="Genomic_DNA"/>
</dbReference>
<proteinExistence type="predicted"/>
<dbReference type="AlphaFoldDB" id="A0A4Q9M9G3"/>
<protein>
    <submittedName>
        <fullName evidence="1">Uncharacterized protein</fullName>
    </submittedName>
</protein>